<dbReference type="Pfam" id="PF20590">
    <property type="entry name" value="DUF6791"/>
    <property type="match status" value="1"/>
</dbReference>
<evidence type="ECO:0000256" key="1">
    <source>
        <dbReference type="SAM" id="MobiDB-lite"/>
    </source>
</evidence>
<feature type="domain" description="THIF-type NAD/FAD binding fold" evidence="2">
    <location>
        <begin position="185"/>
        <end position="318"/>
    </location>
</feature>
<evidence type="ECO:0000259" key="3">
    <source>
        <dbReference type="Pfam" id="PF20590"/>
    </source>
</evidence>
<dbReference type="CDD" id="cd01483">
    <property type="entry name" value="E1_enzyme_family"/>
    <property type="match status" value="1"/>
</dbReference>
<accession>A0A6J7JSG3</accession>
<dbReference type="EMBL" id="CAFBMK010000288">
    <property type="protein sequence ID" value="CAB4945897.1"/>
    <property type="molecule type" value="Genomic_DNA"/>
</dbReference>
<evidence type="ECO:0000313" key="4">
    <source>
        <dbReference type="EMBL" id="CAB4945897.1"/>
    </source>
</evidence>
<name>A0A6J7JSG3_9ZZZZ</name>
<dbReference type="InterPro" id="IPR000594">
    <property type="entry name" value="ThiF_NAD_FAD-bd"/>
</dbReference>
<protein>
    <submittedName>
        <fullName evidence="4">Unannotated protein</fullName>
    </submittedName>
</protein>
<feature type="region of interest" description="Disordered" evidence="1">
    <location>
        <begin position="150"/>
        <end position="182"/>
    </location>
</feature>
<sequence>MSASPTSRSPDLARLVEEGYDLSLLGGLLLVRRLPYVGPFRQVREGVLVVPLNLRGDVTTAPRTHLVSWIGKTPHTAEGERFSAVVWKSGGMHTSALVETTHTFCVRPPGREFHDYHELVTTYATLLGTHAERLSPGVMARFGDADATGRTRAPAAVGPQPWTGSRRRGAGDGGPRYADTASSRAGIDGLNARLSETVGIIGLGGTGSHVLDLVVKTAVRAIHLFDADTFEQHNAFRSPGAASLADVSAGRRKVDHFARVYSAMRTGIVPHAVRIDERNAHLLDGLGFCFVCIDDAPGKAPILDRLSSASIPWIDVGMGLAATPDGIVGALRTTVGTPTSFDEARRRIPTGPPVRDDYALNVQTGDLNALNAALAVVEWKRMRGFYASDRTALNSVLIVGDGLSSTETLP</sequence>
<feature type="domain" description="DUF6791" evidence="3">
    <location>
        <begin position="10"/>
        <end position="142"/>
    </location>
</feature>
<dbReference type="Gene3D" id="3.40.50.720">
    <property type="entry name" value="NAD(P)-binding Rossmann-like Domain"/>
    <property type="match status" value="1"/>
</dbReference>
<dbReference type="GO" id="GO:0008641">
    <property type="term" value="F:ubiquitin-like modifier activating enzyme activity"/>
    <property type="evidence" value="ECO:0007669"/>
    <property type="project" value="InterPro"/>
</dbReference>
<gene>
    <name evidence="4" type="ORF">UFOPK3564_03218</name>
</gene>
<dbReference type="SUPFAM" id="SSF69572">
    <property type="entry name" value="Activating enzymes of the ubiquitin-like proteins"/>
    <property type="match status" value="1"/>
</dbReference>
<dbReference type="Pfam" id="PF00899">
    <property type="entry name" value="ThiF"/>
    <property type="match status" value="1"/>
</dbReference>
<proteinExistence type="predicted"/>
<organism evidence="4">
    <name type="scientific">freshwater metagenome</name>
    <dbReference type="NCBI Taxonomy" id="449393"/>
    <lineage>
        <taxon>unclassified sequences</taxon>
        <taxon>metagenomes</taxon>
        <taxon>ecological metagenomes</taxon>
    </lineage>
</organism>
<reference evidence="4" key="1">
    <citation type="submission" date="2020-05" db="EMBL/GenBank/DDBJ databases">
        <authorList>
            <person name="Chiriac C."/>
            <person name="Salcher M."/>
            <person name="Ghai R."/>
            <person name="Kavagutti S V."/>
        </authorList>
    </citation>
    <scope>NUCLEOTIDE SEQUENCE</scope>
</reference>
<evidence type="ECO:0000259" key="2">
    <source>
        <dbReference type="Pfam" id="PF00899"/>
    </source>
</evidence>
<dbReference type="AlphaFoldDB" id="A0A6J7JSG3"/>
<dbReference type="InterPro" id="IPR035985">
    <property type="entry name" value="Ubiquitin-activating_enz"/>
</dbReference>
<dbReference type="InterPro" id="IPR046741">
    <property type="entry name" value="DUF6791"/>
</dbReference>